<proteinExistence type="inferred from homology"/>
<feature type="region of interest" description="Disordered" evidence="2">
    <location>
        <begin position="23"/>
        <end position="53"/>
    </location>
</feature>
<dbReference type="InterPro" id="IPR058647">
    <property type="entry name" value="BSH_CzcB-like"/>
</dbReference>
<dbReference type="Pfam" id="PF25954">
    <property type="entry name" value="Beta-barrel_RND_2"/>
    <property type="match status" value="1"/>
</dbReference>
<evidence type="ECO:0000259" key="4">
    <source>
        <dbReference type="Pfam" id="PF25954"/>
    </source>
</evidence>
<accession>A0A7V5RNU0</accession>
<sequence>MIQRGLILFMVISALLLSACGNQQQGDNNRKSRNDSSQVRKNREDKKAREESEMIPVETMRVGRGDISDYILLSSNLETEIQADVYSRSQGVVDSIKTEEGRYVQKGQVMLKLEADEYIIAEKKARVEFEQQLSNFKRNEAMHAKALLSNEEFEQAKYSLETARLNWEDARLKLDYMSIRSPISGWVGERLVKIGQRIQPTDKLFSVVNNSQVIAVVNVPEKNVDDLKVGQLAIITSDNIPDVKFEGFVKRISPVVDPSSGTVKVTVGVKNKSRKLKPGMFVNVNLIIDTHKNAVLVPKLAIVYENEYMNVFVVRDSLAHKVRLTPGFEDNEKIESLSDIAEGDEVIVVGQAGLKDKTKVRVVARRENPFIQKTQ</sequence>
<evidence type="ECO:0000259" key="5">
    <source>
        <dbReference type="Pfam" id="PF25973"/>
    </source>
</evidence>
<dbReference type="PANTHER" id="PTHR30469:SF38">
    <property type="entry name" value="HLYD FAMILY SECRETION PROTEIN"/>
    <property type="match status" value="1"/>
</dbReference>
<dbReference type="NCBIfam" id="TIGR01730">
    <property type="entry name" value="RND_mfp"/>
    <property type="match status" value="1"/>
</dbReference>
<evidence type="ECO:0000256" key="1">
    <source>
        <dbReference type="ARBA" id="ARBA00009477"/>
    </source>
</evidence>
<dbReference type="Gene3D" id="2.40.30.170">
    <property type="match status" value="1"/>
</dbReference>
<keyword evidence="3" id="KW-0732">Signal</keyword>
<evidence type="ECO:0000256" key="2">
    <source>
        <dbReference type="SAM" id="MobiDB-lite"/>
    </source>
</evidence>
<dbReference type="SUPFAM" id="SSF111369">
    <property type="entry name" value="HlyD-like secretion proteins"/>
    <property type="match status" value="1"/>
</dbReference>
<evidence type="ECO:0000256" key="3">
    <source>
        <dbReference type="SAM" id="SignalP"/>
    </source>
</evidence>
<evidence type="ECO:0000313" key="6">
    <source>
        <dbReference type="EMBL" id="HHM01742.1"/>
    </source>
</evidence>
<feature type="signal peptide" evidence="3">
    <location>
        <begin position="1"/>
        <end position="25"/>
    </location>
</feature>
<organism evidence="6">
    <name type="scientific">Caldithrix abyssi</name>
    <dbReference type="NCBI Taxonomy" id="187145"/>
    <lineage>
        <taxon>Bacteria</taxon>
        <taxon>Pseudomonadati</taxon>
        <taxon>Calditrichota</taxon>
        <taxon>Calditrichia</taxon>
        <taxon>Calditrichales</taxon>
        <taxon>Calditrichaceae</taxon>
        <taxon>Caldithrix</taxon>
    </lineage>
</organism>
<dbReference type="EMBL" id="DRLI01000069">
    <property type="protein sequence ID" value="HHM01742.1"/>
    <property type="molecule type" value="Genomic_DNA"/>
</dbReference>
<feature type="domain" description="CusB-like beta-barrel" evidence="4">
    <location>
        <begin position="216"/>
        <end position="286"/>
    </location>
</feature>
<feature type="compositionally biased region" description="Basic and acidic residues" evidence="2">
    <location>
        <begin position="41"/>
        <end position="52"/>
    </location>
</feature>
<comment type="similarity">
    <text evidence="1">Belongs to the membrane fusion protein (MFP) (TC 8.A.1) family.</text>
</comment>
<dbReference type="Pfam" id="PF25973">
    <property type="entry name" value="BSH_CzcB"/>
    <property type="match status" value="1"/>
</dbReference>
<gene>
    <name evidence="6" type="ORF">ENJ15_01925</name>
</gene>
<comment type="caution">
    <text evidence="6">The sequence shown here is derived from an EMBL/GenBank/DDBJ whole genome shotgun (WGS) entry which is preliminary data.</text>
</comment>
<dbReference type="AlphaFoldDB" id="A0A7V5RNU0"/>
<dbReference type="FunFam" id="2.40.30.170:FF:000010">
    <property type="entry name" value="Efflux RND transporter periplasmic adaptor subunit"/>
    <property type="match status" value="1"/>
</dbReference>
<dbReference type="Proteomes" id="UP000885771">
    <property type="component" value="Unassembled WGS sequence"/>
</dbReference>
<dbReference type="GO" id="GO:0015562">
    <property type="term" value="F:efflux transmembrane transporter activity"/>
    <property type="evidence" value="ECO:0007669"/>
    <property type="project" value="TreeGrafter"/>
</dbReference>
<dbReference type="Gene3D" id="2.40.50.100">
    <property type="match status" value="1"/>
</dbReference>
<dbReference type="Gene3D" id="1.10.287.470">
    <property type="entry name" value="Helix hairpin bin"/>
    <property type="match status" value="1"/>
</dbReference>
<dbReference type="PROSITE" id="PS51257">
    <property type="entry name" value="PROKAR_LIPOPROTEIN"/>
    <property type="match status" value="1"/>
</dbReference>
<dbReference type="GO" id="GO:1990281">
    <property type="term" value="C:efflux pump complex"/>
    <property type="evidence" value="ECO:0007669"/>
    <property type="project" value="TreeGrafter"/>
</dbReference>
<feature type="chain" id="PRO_5031288584" evidence="3">
    <location>
        <begin position="26"/>
        <end position="375"/>
    </location>
</feature>
<dbReference type="InterPro" id="IPR006143">
    <property type="entry name" value="RND_pump_MFP"/>
</dbReference>
<reference evidence="6" key="1">
    <citation type="journal article" date="2020" name="mSystems">
        <title>Genome- and Community-Level Interaction Insights into Carbon Utilization and Element Cycling Functions of Hydrothermarchaeota in Hydrothermal Sediment.</title>
        <authorList>
            <person name="Zhou Z."/>
            <person name="Liu Y."/>
            <person name="Xu W."/>
            <person name="Pan J."/>
            <person name="Luo Z.H."/>
            <person name="Li M."/>
        </authorList>
    </citation>
    <scope>NUCLEOTIDE SEQUENCE [LARGE SCALE GENOMIC DNA]</scope>
    <source>
        <strain evidence="6">HyVt-460</strain>
    </source>
</reference>
<dbReference type="Gene3D" id="2.40.420.20">
    <property type="match status" value="1"/>
</dbReference>
<name>A0A7V5RNU0_CALAY</name>
<protein>
    <submittedName>
        <fullName evidence="6">Efflux RND transporter periplasmic adaptor subunit</fullName>
    </submittedName>
</protein>
<feature type="domain" description="CzcB-like barrel-sandwich hybrid" evidence="5">
    <location>
        <begin position="83"/>
        <end position="208"/>
    </location>
</feature>
<dbReference type="PANTHER" id="PTHR30469">
    <property type="entry name" value="MULTIDRUG RESISTANCE PROTEIN MDTA"/>
    <property type="match status" value="1"/>
</dbReference>
<dbReference type="InterPro" id="IPR058792">
    <property type="entry name" value="Beta-barrel_RND_2"/>
</dbReference>